<feature type="transmembrane region" description="Helical" evidence="1">
    <location>
        <begin position="134"/>
        <end position="156"/>
    </location>
</feature>
<feature type="transmembrane region" description="Helical" evidence="1">
    <location>
        <begin position="100"/>
        <end position="122"/>
    </location>
</feature>
<proteinExistence type="predicted"/>
<evidence type="ECO:0000256" key="1">
    <source>
        <dbReference type="SAM" id="Phobius"/>
    </source>
</evidence>
<keyword evidence="3" id="KW-1185">Reference proteome</keyword>
<keyword evidence="1" id="KW-0812">Transmembrane</keyword>
<dbReference type="Proteomes" id="UP000201728">
    <property type="component" value="Chromosome"/>
</dbReference>
<dbReference type="OrthoDB" id="5654155at2"/>
<protein>
    <submittedName>
        <fullName evidence="2">Uncharacterized protein</fullName>
    </submittedName>
</protein>
<organism evidence="2 3">
    <name type="scientific">Legionella clemsonensis</name>
    <dbReference type="NCBI Taxonomy" id="1867846"/>
    <lineage>
        <taxon>Bacteria</taxon>
        <taxon>Pseudomonadati</taxon>
        <taxon>Pseudomonadota</taxon>
        <taxon>Gammaproteobacteria</taxon>
        <taxon>Legionellales</taxon>
        <taxon>Legionellaceae</taxon>
        <taxon>Legionella</taxon>
    </lineage>
</organism>
<evidence type="ECO:0000313" key="3">
    <source>
        <dbReference type="Proteomes" id="UP000201728"/>
    </source>
</evidence>
<sequence>MIEEIAEVADITKDLSIKKAVKIANPPSLKELAYETIKREKPSLFFSLQDMEVPAEIKNNPVEAFIADKIKQAEKNYSLKVEERKKTVEAVKKELITDRCFVKSVAFMGGLLVTGLYLGITIPVLKAVDADAEARATCYALTIVSFIVGNCVGMCFAGKTAKALAECTTPKVAQEVAVDLEEIATEYQSMRR</sequence>
<dbReference type="RefSeq" id="WP_094091545.1">
    <property type="nucleotide sequence ID" value="NZ_CP016397.1"/>
</dbReference>
<dbReference type="EMBL" id="CP016397">
    <property type="protein sequence ID" value="ASQ46716.1"/>
    <property type="molecule type" value="Genomic_DNA"/>
</dbReference>
<evidence type="ECO:0000313" key="2">
    <source>
        <dbReference type="EMBL" id="ASQ46716.1"/>
    </source>
</evidence>
<keyword evidence="1" id="KW-0472">Membrane</keyword>
<keyword evidence="1" id="KW-1133">Transmembrane helix</keyword>
<dbReference type="AlphaFoldDB" id="A0A222P4E9"/>
<dbReference type="KEGG" id="lcd:clem_10850"/>
<reference evidence="3" key="1">
    <citation type="submission" date="2016-07" db="EMBL/GenBank/DDBJ databases">
        <authorList>
            <person name="Florea S."/>
            <person name="Webb J.S."/>
            <person name="Jaromczyk J."/>
            <person name="Schardl C.L."/>
        </authorList>
    </citation>
    <scope>NUCLEOTIDE SEQUENCE [LARGE SCALE GENOMIC DNA]</scope>
    <source>
        <strain evidence="3">CDC-D5610</strain>
    </source>
</reference>
<name>A0A222P4E9_9GAMM</name>
<accession>A0A222P4E9</accession>
<gene>
    <name evidence="2" type="ORF">clem_10850</name>
</gene>